<dbReference type="Gene3D" id="3.40.50.1820">
    <property type="entry name" value="alpha/beta hydrolase"/>
    <property type="match status" value="1"/>
</dbReference>
<dbReference type="InterPro" id="IPR029058">
    <property type="entry name" value="AB_hydrolase_fold"/>
</dbReference>
<keyword evidence="3" id="KW-1185">Reference proteome</keyword>
<dbReference type="SUPFAM" id="SSF53474">
    <property type="entry name" value="alpha/beta-Hydrolases"/>
    <property type="match status" value="1"/>
</dbReference>
<dbReference type="InterPro" id="IPR050585">
    <property type="entry name" value="Xaa-Pro_dipeptidyl-ppase/CocE"/>
</dbReference>
<dbReference type="InterPro" id="IPR011042">
    <property type="entry name" value="6-blade_b-propeller_TolB-like"/>
</dbReference>
<reference evidence="2 3" key="1">
    <citation type="journal article" date="2015" name="Genome Biol. Evol.">
        <title>Distinctive Genome Reduction Rates Revealed by Genomic Analyses of Two Coxiella-Like Endosymbionts in Ticks.</title>
        <authorList>
            <person name="Gottlieb Y."/>
            <person name="Lalzar I."/>
            <person name="Klasson L."/>
        </authorList>
    </citation>
    <scope>NUCLEOTIDE SEQUENCE [LARGE SCALE GENOMIC DNA]</scope>
    <source>
        <strain evidence="2 3">CRt</strain>
    </source>
</reference>
<name>A0ABM5UTL6_9COXI</name>
<evidence type="ECO:0000313" key="3">
    <source>
        <dbReference type="Proteomes" id="UP000063965"/>
    </source>
</evidence>
<evidence type="ECO:0000313" key="2">
    <source>
        <dbReference type="EMBL" id="AKQ33290.1"/>
    </source>
</evidence>
<dbReference type="Proteomes" id="UP000063965">
    <property type="component" value="Chromosome"/>
</dbReference>
<organism evidence="2 3">
    <name type="scientific">Candidatus Coxiella mudrowiae</name>
    <dbReference type="NCBI Taxonomy" id="2054173"/>
    <lineage>
        <taxon>Bacteria</taxon>
        <taxon>Pseudomonadati</taxon>
        <taxon>Pseudomonadota</taxon>
        <taxon>Gammaproteobacteria</taxon>
        <taxon>Legionellales</taxon>
        <taxon>Coxiellaceae</taxon>
        <taxon>Coxiella</taxon>
    </lineage>
</organism>
<sequence>MMAMKKQVPYGTWRSPISAEVAAASSRVLMNIESSGEDIYWLERRPEEVGRHVIMRLSPEGKMHAVTPFGFHARTRVHEYGGGDYLVDRNIIYFANDKDQRWYRQKLGDTPKPITPAVEKMKLRYADGVITPDKKWLILVRESHGKTVENDLVALSTDGSQQIKVLAQGYDFYSFPRLNISGNKIVWTCWNRPQMPWDGTELWQSDITAELELSNIQKIAGGVGEFISQPRFGPDGKLYFLSDKSGFGNIYCYDGTQFETICPMERECDFPQWNFRLKSYDFLDENRLAVIVTDKGEQTLGIIEDSYYSPLNLPFSNFAPTLVAKNNRIIFIGASHNKFPVLVCYDINHSQLNILYESTLLKIDEKYLSSPKSIEFPTAEGKSAYGFYYPPYNEDYTAPQNENPPLIVISHGGPTGATSTALNLKNQFWTSRGFAVFEVNYGGSTGYGKAYRERLKGQWGVVDVADCVNGATYLVKQGEVDPERLIIRGGSAGGYTVLCALVFYDIFSLGASYFGIADLEGFMDDTHKFESHYLETLVGNYLQKKAVYKARSPLNCTEKLSCPIIFLQGLEDKVVPPAQTEMMIAEMKKRELPYAYVTFTYEQHGFRDAKNIKTALEAELYFFSQFFHFRPSDNLPPIKIENLDNLAD</sequence>
<dbReference type="Gene3D" id="2.120.10.30">
    <property type="entry name" value="TolB, C-terminal domain"/>
    <property type="match status" value="1"/>
</dbReference>
<dbReference type="SUPFAM" id="SSF82171">
    <property type="entry name" value="DPP6 N-terminal domain-like"/>
    <property type="match status" value="1"/>
</dbReference>
<dbReference type="Pfam" id="PF00326">
    <property type="entry name" value="Peptidase_S9"/>
    <property type="match status" value="1"/>
</dbReference>
<gene>
    <name evidence="2" type="ORF">CleRT_03080</name>
</gene>
<dbReference type="EMBL" id="CP011126">
    <property type="protein sequence ID" value="AKQ33290.1"/>
    <property type="molecule type" value="Genomic_DNA"/>
</dbReference>
<dbReference type="PANTHER" id="PTHR43056:SF5">
    <property type="entry name" value="PEPTIDASE S9 PROLYL OLIGOPEPTIDASE CATALYTIC DOMAIN-CONTAINING PROTEIN"/>
    <property type="match status" value="1"/>
</dbReference>
<dbReference type="InterPro" id="IPR001375">
    <property type="entry name" value="Peptidase_S9_cat"/>
</dbReference>
<dbReference type="PANTHER" id="PTHR43056">
    <property type="entry name" value="PEPTIDASE S9 PROLYL OLIGOPEPTIDASE"/>
    <property type="match status" value="1"/>
</dbReference>
<feature type="domain" description="Peptidase S9 prolyl oligopeptidase catalytic" evidence="1">
    <location>
        <begin position="424"/>
        <end position="627"/>
    </location>
</feature>
<proteinExistence type="predicted"/>
<protein>
    <submittedName>
        <fullName evidence="2">Prolyl oligopeptidase family protein</fullName>
    </submittedName>
</protein>
<evidence type="ECO:0000259" key="1">
    <source>
        <dbReference type="Pfam" id="PF00326"/>
    </source>
</evidence>
<accession>A0ABM5UTL6</accession>